<dbReference type="EMBL" id="JASSZA010000004">
    <property type="protein sequence ID" value="KAK2114014.1"/>
    <property type="molecule type" value="Genomic_DNA"/>
</dbReference>
<comment type="caution">
    <text evidence="2">The sequence shown here is derived from an EMBL/GenBank/DDBJ whole genome shotgun (WGS) entry which is preliminary data.</text>
</comment>
<dbReference type="SUPFAM" id="SSF64268">
    <property type="entry name" value="PX domain"/>
    <property type="match status" value="1"/>
</dbReference>
<keyword evidence="3" id="KW-1185">Reference proteome</keyword>
<name>A0ABQ9VX94_SAGOE</name>
<gene>
    <name evidence="2" type="primary">SNX14</name>
    <name evidence="2" type="ORF">P7K49_008280</name>
</gene>
<sequence>MEEFNDRILRPELSNDEMLSLHEELQKIYKTYCLDESIDKIRFDPFIVEEIQRIAEGPYIDVVKLQTMRCLFEAYEHVLSLLENVFTPMFCHSDEVILFAQATCLFLHLNAFPRSLIKFADILEKRVEFILRGSLSLDDFRNTQKRGESFGISRIGSKIKGVFKSTTMEGAMLPNYGLAEGEDDFKSTNSGVKGMLSTDWIDYDQEGGKDAWKIEEGIVVMEDDSPVEAVSTPNTPRNLAAWKISIPYVDFFEDPSSERKEKKERIPVFCIDVERNDRRAEDETQGLGRKNAEIGHEPEHWSVYRRYLEFYVLESKLTEFHGTFPDAQLPSKRIIGPKNYEFLKSKREEFQEYLQKLLQHPELSNSQLLADFLSPNGGETQFHDKILPDDFSPLLPSIIREPGAQEVILANVGFRLESSNCQLKWHPDPRILYGEPLRWSTSETATPAKTVTLPGKNSYACQNSQAAKAAALVTHDVSIIGTMHALLMKWIELYISFMWKSLAQYTEGIDLMGRVVFQVPDWLHHLLMGTRILFKNTLEMYTDYYLQCKLEQLFQEHRLVSLITLLRDAIFCENTEPRSLQDKQKGAKQTFEEMMNYIPVRREKDLLVKCIGEETKYESIRLLFDGLQQPVLNKQLTYVLLDIVIQELFPELNKVTEKQ</sequence>
<dbReference type="InterPro" id="IPR013937">
    <property type="entry name" value="Sorting_nexin_C"/>
</dbReference>
<dbReference type="Pfam" id="PF08628">
    <property type="entry name" value="Nexin_C"/>
    <property type="match status" value="1"/>
</dbReference>
<dbReference type="InterPro" id="IPR036305">
    <property type="entry name" value="RGS_sf"/>
</dbReference>
<proteinExistence type="predicted"/>
<evidence type="ECO:0000259" key="1">
    <source>
        <dbReference type="PROSITE" id="PS50195"/>
    </source>
</evidence>
<evidence type="ECO:0000313" key="3">
    <source>
        <dbReference type="Proteomes" id="UP001266305"/>
    </source>
</evidence>
<feature type="domain" description="PX" evidence="1">
    <location>
        <begin position="247"/>
        <end position="380"/>
    </location>
</feature>
<dbReference type="InterPro" id="IPR036871">
    <property type="entry name" value="PX_dom_sf"/>
</dbReference>
<dbReference type="InterPro" id="IPR037436">
    <property type="entry name" value="SNX14_PX"/>
</dbReference>
<dbReference type="CDD" id="cd06877">
    <property type="entry name" value="PX_SNX14"/>
    <property type="match status" value="1"/>
</dbReference>
<dbReference type="PANTHER" id="PTHR22775">
    <property type="entry name" value="SORTING NEXIN"/>
    <property type="match status" value="1"/>
</dbReference>
<dbReference type="SMART" id="SM00312">
    <property type="entry name" value="PX"/>
    <property type="match status" value="1"/>
</dbReference>
<dbReference type="PANTHER" id="PTHR22775:SF44">
    <property type="entry name" value="SORTING NEXIN-14"/>
    <property type="match status" value="1"/>
</dbReference>
<dbReference type="InterPro" id="IPR044926">
    <property type="entry name" value="RGS_subdomain_2"/>
</dbReference>
<protein>
    <submittedName>
        <fullName evidence="2">Sorting nexin-14</fullName>
    </submittedName>
</protein>
<dbReference type="Pfam" id="PF00787">
    <property type="entry name" value="PX"/>
    <property type="match status" value="1"/>
</dbReference>
<dbReference type="Gene3D" id="1.10.167.10">
    <property type="entry name" value="Regulator of G-protein Signalling 4, domain 2"/>
    <property type="match status" value="1"/>
</dbReference>
<dbReference type="SUPFAM" id="SSF48097">
    <property type="entry name" value="Regulator of G-protein signaling, RGS"/>
    <property type="match status" value="1"/>
</dbReference>
<accession>A0ABQ9VX94</accession>
<organism evidence="2 3">
    <name type="scientific">Saguinus oedipus</name>
    <name type="common">Cotton-top tamarin</name>
    <name type="synonym">Oedipomidas oedipus</name>
    <dbReference type="NCBI Taxonomy" id="9490"/>
    <lineage>
        <taxon>Eukaryota</taxon>
        <taxon>Metazoa</taxon>
        <taxon>Chordata</taxon>
        <taxon>Craniata</taxon>
        <taxon>Vertebrata</taxon>
        <taxon>Euteleostomi</taxon>
        <taxon>Mammalia</taxon>
        <taxon>Eutheria</taxon>
        <taxon>Euarchontoglires</taxon>
        <taxon>Primates</taxon>
        <taxon>Haplorrhini</taxon>
        <taxon>Platyrrhini</taxon>
        <taxon>Cebidae</taxon>
        <taxon>Callitrichinae</taxon>
        <taxon>Saguinus</taxon>
    </lineage>
</organism>
<dbReference type="InterPro" id="IPR001683">
    <property type="entry name" value="PX_dom"/>
</dbReference>
<evidence type="ECO:0000313" key="2">
    <source>
        <dbReference type="EMBL" id="KAK2114014.1"/>
    </source>
</evidence>
<dbReference type="Gene3D" id="3.30.1520.10">
    <property type="entry name" value="Phox-like domain"/>
    <property type="match status" value="1"/>
</dbReference>
<reference evidence="2 3" key="1">
    <citation type="submission" date="2023-05" db="EMBL/GenBank/DDBJ databases">
        <title>B98-5 Cell Line De Novo Hybrid Assembly: An Optical Mapping Approach.</title>
        <authorList>
            <person name="Kananen K."/>
            <person name="Auerbach J.A."/>
            <person name="Kautto E."/>
            <person name="Blachly J.S."/>
        </authorList>
    </citation>
    <scope>NUCLEOTIDE SEQUENCE [LARGE SCALE GENOMIC DNA]</scope>
    <source>
        <strain evidence="2">B95-8</strain>
        <tissue evidence="2">Cell line</tissue>
    </source>
</reference>
<dbReference type="Proteomes" id="UP001266305">
    <property type="component" value="Unassembled WGS sequence"/>
</dbReference>
<dbReference type="PROSITE" id="PS50195">
    <property type="entry name" value="PX"/>
    <property type="match status" value="1"/>
</dbReference>